<feature type="domain" description="M23ase beta-sheet core" evidence="2">
    <location>
        <begin position="251"/>
        <end position="364"/>
    </location>
</feature>
<protein>
    <submittedName>
        <fullName evidence="3">M23 family metallopeptidase</fullName>
        <ecNumber evidence="3">3.4.-.-</ecNumber>
    </submittedName>
</protein>
<dbReference type="InterPro" id="IPR011055">
    <property type="entry name" value="Dup_hybrid_motif"/>
</dbReference>
<dbReference type="Gene3D" id="2.70.70.10">
    <property type="entry name" value="Glucose Permease (Domain IIA)"/>
    <property type="match status" value="1"/>
</dbReference>
<dbReference type="Pfam" id="PF01551">
    <property type="entry name" value="Peptidase_M23"/>
    <property type="match status" value="1"/>
</dbReference>
<dbReference type="Proteomes" id="UP001254848">
    <property type="component" value="Unassembled WGS sequence"/>
</dbReference>
<evidence type="ECO:0000256" key="1">
    <source>
        <dbReference type="SAM" id="MobiDB-lite"/>
    </source>
</evidence>
<evidence type="ECO:0000313" key="4">
    <source>
        <dbReference type="Proteomes" id="UP001254848"/>
    </source>
</evidence>
<reference evidence="3 4" key="1">
    <citation type="submission" date="2023-07" db="EMBL/GenBank/DDBJ databases">
        <title>The novel representative of Negativicutes class, Anaeroselena agilis gen. nov. sp. nov.</title>
        <authorList>
            <person name="Prokofeva M.I."/>
            <person name="Elcheninov A.G."/>
            <person name="Klyukina A."/>
            <person name="Kublanov I.V."/>
            <person name="Frolov E.N."/>
            <person name="Podosokorskaya O.A."/>
        </authorList>
    </citation>
    <scope>NUCLEOTIDE SEQUENCE [LARGE SCALE GENOMIC DNA]</scope>
    <source>
        <strain evidence="3 4">4137-cl</strain>
    </source>
</reference>
<comment type="caution">
    <text evidence="3">The sequence shown here is derived from an EMBL/GenBank/DDBJ whole genome shotgun (WGS) entry which is preliminary data.</text>
</comment>
<dbReference type="EC" id="3.4.-.-" evidence="3"/>
<dbReference type="InterPro" id="IPR016047">
    <property type="entry name" value="M23ase_b-sheet_dom"/>
</dbReference>
<accession>A0ABU3NVA3</accession>
<proteinExistence type="predicted"/>
<keyword evidence="4" id="KW-1185">Reference proteome</keyword>
<organism evidence="3 4">
    <name type="scientific">Anaeroselena agilis</name>
    <dbReference type="NCBI Taxonomy" id="3063788"/>
    <lineage>
        <taxon>Bacteria</taxon>
        <taxon>Bacillati</taxon>
        <taxon>Bacillota</taxon>
        <taxon>Negativicutes</taxon>
        <taxon>Acetonemataceae</taxon>
        <taxon>Anaeroselena</taxon>
    </lineage>
</organism>
<keyword evidence="3" id="KW-0378">Hydrolase</keyword>
<sequence>MRTREEEYLRRMRALGYEPSLAGMDDGDIEWELAKMEGGDRRRAAEWRQPVYRPVDPGLKARILRMFGQPYDESAIPTGQEFYLNGWDNGEDEEEWPRMRPEPRVSAPPGGWKMKPDLQGITYDPETRTITTNENGGFEIKGSKVPGQSPLWKSIGDIFSPSRGDAYRPLSYTAGVNDGETGLQEGIGTDGKYVFEPKLQSKYQEPKPPDTKLQDNFQSLHKSSHEAGALSPYGLQRPIASGTEAGYISDSGLDISAPVSTPVLAAAGGKVIYAEAGHTKWQRHDPATGEPIDTPYSVLIELDTPITYKDGRQAKYIWYTHMSKLAVEKADGDGQIIRIEPGQVIGYSGTANDSPHLHFGVLINRAQDEGDYFTPAEVREMLGIKERDKW</sequence>
<dbReference type="PANTHER" id="PTHR21666">
    <property type="entry name" value="PEPTIDASE-RELATED"/>
    <property type="match status" value="1"/>
</dbReference>
<dbReference type="GO" id="GO:0016787">
    <property type="term" value="F:hydrolase activity"/>
    <property type="evidence" value="ECO:0007669"/>
    <property type="project" value="UniProtKB-KW"/>
</dbReference>
<dbReference type="CDD" id="cd12797">
    <property type="entry name" value="M23_peptidase"/>
    <property type="match status" value="1"/>
</dbReference>
<gene>
    <name evidence="3" type="ORF">Q4T40_05790</name>
</gene>
<dbReference type="InterPro" id="IPR050570">
    <property type="entry name" value="Cell_wall_metabolism_enzyme"/>
</dbReference>
<dbReference type="PANTHER" id="PTHR21666:SF270">
    <property type="entry name" value="MUREIN HYDROLASE ACTIVATOR ENVC"/>
    <property type="match status" value="1"/>
</dbReference>
<name>A0ABU3NVA3_9FIRM</name>
<evidence type="ECO:0000313" key="3">
    <source>
        <dbReference type="EMBL" id="MDT8900750.1"/>
    </source>
</evidence>
<dbReference type="SUPFAM" id="SSF51261">
    <property type="entry name" value="Duplicated hybrid motif"/>
    <property type="match status" value="1"/>
</dbReference>
<feature type="region of interest" description="Disordered" evidence="1">
    <location>
        <begin position="93"/>
        <end position="119"/>
    </location>
</feature>
<evidence type="ECO:0000259" key="2">
    <source>
        <dbReference type="Pfam" id="PF01551"/>
    </source>
</evidence>
<dbReference type="EMBL" id="JAUOZS010000001">
    <property type="protein sequence ID" value="MDT8900750.1"/>
    <property type="molecule type" value="Genomic_DNA"/>
</dbReference>
<dbReference type="RefSeq" id="WP_413779284.1">
    <property type="nucleotide sequence ID" value="NZ_JAUOZS010000001.1"/>
</dbReference>